<dbReference type="InterPro" id="IPR036961">
    <property type="entry name" value="Kinesin_motor_dom_sf"/>
</dbReference>
<dbReference type="Pfam" id="PF00788">
    <property type="entry name" value="RA"/>
    <property type="match status" value="1"/>
</dbReference>
<proteinExistence type="inferred from homology"/>
<feature type="compositionally biased region" description="Low complexity" evidence="12">
    <location>
        <begin position="1122"/>
        <end position="1132"/>
    </location>
</feature>
<dbReference type="GO" id="GO:0030027">
    <property type="term" value="C:lamellipodium"/>
    <property type="evidence" value="ECO:0007669"/>
    <property type="project" value="TreeGrafter"/>
</dbReference>
<dbReference type="RefSeq" id="XP_055359697.1">
    <property type="nucleotide sequence ID" value="XM_055503722.1"/>
</dbReference>
<gene>
    <name evidence="18 19 20" type="primary">myo9b</name>
</gene>
<dbReference type="SUPFAM" id="SSF52540">
    <property type="entry name" value="P-loop containing nucleoside triphosphate hydrolases"/>
    <property type="match status" value="1"/>
</dbReference>
<dbReference type="RefSeq" id="XP_040924057.1">
    <property type="nucleotide sequence ID" value="XM_041068123.2"/>
</dbReference>
<dbReference type="PROSITE" id="PS50238">
    <property type="entry name" value="RHOGAP"/>
    <property type="match status" value="1"/>
</dbReference>
<dbReference type="GO" id="GO:0005737">
    <property type="term" value="C:cytoplasm"/>
    <property type="evidence" value="ECO:0007669"/>
    <property type="project" value="UniProtKB-SubCell"/>
</dbReference>
<feature type="domain" description="Phorbol-ester/DAG-type" evidence="13">
    <location>
        <begin position="1431"/>
        <end position="1480"/>
    </location>
</feature>
<dbReference type="GO" id="GO:0001726">
    <property type="term" value="C:ruffle"/>
    <property type="evidence" value="ECO:0007669"/>
    <property type="project" value="TreeGrafter"/>
</dbReference>
<dbReference type="Gene3D" id="1.20.120.720">
    <property type="entry name" value="Myosin VI head, motor domain, U50 subdomain"/>
    <property type="match status" value="2"/>
</dbReference>
<feature type="compositionally biased region" description="Polar residues" evidence="12">
    <location>
        <begin position="1829"/>
        <end position="1849"/>
    </location>
</feature>
<dbReference type="GO" id="GO:0030048">
    <property type="term" value="P:actin filament-based movement"/>
    <property type="evidence" value="ECO:0007669"/>
    <property type="project" value="TreeGrafter"/>
</dbReference>
<feature type="domain" description="Rho-GAP" evidence="15">
    <location>
        <begin position="1498"/>
        <end position="1686"/>
    </location>
</feature>
<dbReference type="Pfam" id="PF00620">
    <property type="entry name" value="RhoGAP"/>
    <property type="match status" value="1"/>
</dbReference>
<evidence type="ECO:0000259" key="13">
    <source>
        <dbReference type="PROSITE" id="PS50081"/>
    </source>
</evidence>
<dbReference type="InterPro" id="IPR001609">
    <property type="entry name" value="Myosin_head_motor_dom-like"/>
</dbReference>
<dbReference type="GO" id="GO:0016887">
    <property type="term" value="F:ATP hydrolysis activity"/>
    <property type="evidence" value="ECO:0007669"/>
    <property type="project" value="TreeGrafter"/>
</dbReference>
<accession>A0A8M1H6M8</accession>
<keyword evidence="17" id="KW-1185">Reference proteome</keyword>
<dbReference type="SMART" id="SM00324">
    <property type="entry name" value="RhoGAP"/>
    <property type="match status" value="1"/>
</dbReference>
<evidence type="ECO:0000256" key="2">
    <source>
        <dbReference type="ARBA" id="ARBA00008314"/>
    </source>
</evidence>
<dbReference type="GO" id="GO:0005884">
    <property type="term" value="C:actin filament"/>
    <property type="evidence" value="ECO:0007669"/>
    <property type="project" value="TreeGrafter"/>
</dbReference>
<dbReference type="GO" id="GO:0072673">
    <property type="term" value="P:lamellipodium morphogenesis"/>
    <property type="evidence" value="ECO:0007669"/>
    <property type="project" value="TreeGrafter"/>
</dbReference>
<evidence type="ECO:0000256" key="12">
    <source>
        <dbReference type="SAM" id="MobiDB-lite"/>
    </source>
</evidence>
<keyword evidence="5 11" id="KW-0547">Nucleotide-binding</keyword>
<dbReference type="GO" id="GO:0051015">
    <property type="term" value="F:actin filament binding"/>
    <property type="evidence" value="ECO:0007669"/>
    <property type="project" value="TreeGrafter"/>
</dbReference>
<feature type="region of interest" description="Disordered" evidence="12">
    <location>
        <begin position="1825"/>
        <end position="1866"/>
    </location>
</feature>
<name>A0A8M1H6M8_BETSP</name>
<dbReference type="Proteomes" id="UP000515150">
    <property type="component" value="Chromosome 17"/>
</dbReference>
<feature type="region of interest" description="Disordered" evidence="12">
    <location>
        <begin position="1122"/>
        <end position="1147"/>
    </location>
</feature>
<feature type="compositionally biased region" description="Polar residues" evidence="12">
    <location>
        <begin position="987"/>
        <end position="1023"/>
    </location>
</feature>
<evidence type="ECO:0000259" key="15">
    <source>
        <dbReference type="PROSITE" id="PS50238"/>
    </source>
</evidence>
<dbReference type="InterPro" id="IPR046349">
    <property type="entry name" value="C1-like_sf"/>
</dbReference>
<keyword evidence="6" id="KW-0862">Zinc</keyword>
<dbReference type="Gene3D" id="3.30.60.20">
    <property type="match status" value="1"/>
</dbReference>
<evidence type="ECO:0000256" key="1">
    <source>
        <dbReference type="ARBA" id="ARBA00004496"/>
    </source>
</evidence>
<keyword evidence="9 11" id="KW-0518">Myosin</keyword>
<dbReference type="InterPro" id="IPR002219">
    <property type="entry name" value="PKC_DAG/PE"/>
</dbReference>
<dbReference type="Gene3D" id="3.40.850.10">
    <property type="entry name" value="Kinesin motor domain"/>
    <property type="match status" value="2"/>
</dbReference>
<evidence type="ECO:0000313" key="19">
    <source>
        <dbReference type="RefSeq" id="XP_055359697.1"/>
    </source>
</evidence>
<dbReference type="Gene3D" id="1.10.555.10">
    <property type="entry name" value="Rho GTPase activation protein"/>
    <property type="match status" value="1"/>
</dbReference>
<dbReference type="PROSITE" id="PS00479">
    <property type="entry name" value="ZF_DAG_PE_1"/>
    <property type="match status" value="1"/>
</dbReference>
<keyword evidence="4" id="KW-0479">Metal-binding</keyword>
<keyword evidence="3" id="KW-0963">Cytoplasm</keyword>
<dbReference type="GO" id="GO:0016459">
    <property type="term" value="C:myosin complex"/>
    <property type="evidence" value="ECO:0007669"/>
    <property type="project" value="UniProtKB-KW"/>
</dbReference>
<dbReference type="Gene3D" id="1.10.10.820">
    <property type="match status" value="1"/>
</dbReference>
<comment type="subcellular location">
    <subcellularLocation>
        <location evidence="1">Cytoplasm</location>
    </subcellularLocation>
</comment>
<dbReference type="GO" id="GO:0000146">
    <property type="term" value="F:microfilament motor activity"/>
    <property type="evidence" value="ECO:0007669"/>
    <property type="project" value="InterPro"/>
</dbReference>
<dbReference type="SMART" id="SM00242">
    <property type="entry name" value="MYSc"/>
    <property type="match status" value="1"/>
</dbReference>
<keyword evidence="8" id="KW-0175">Coiled coil</keyword>
<dbReference type="PANTHER" id="PTHR46184:SF2">
    <property type="entry name" value="UNCONVENTIONAL MYOSIN-IXB"/>
    <property type="match status" value="1"/>
</dbReference>
<evidence type="ECO:0000256" key="7">
    <source>
        <dbReference type="ARBA" id="ARBA00022840"/>
    </source>
</evidence>
<protein>
    <submittedName>
        <fullName evidence="18 19">Unconventional myosin-IXb isoform X1</fullName>
    </submittedName>
</protein>
<dbReference type="InterPro" id="IPR008936">
    <property type="entry name" value="Rho_GTPase_activation_prot"/>
</dbReference>
<dbReference type="SUPFAM" id="SSF48350">
    <property type="entry name" value="GTPase activation domain, GAP"/>
    <property type="match status" value="1"/>
</dbReference>
<keyword evidence="11" id="KW-0009">Actin-binding</keyword>
<dbReference type="InterPro" id="IPR000198">
    <property type="entry name" value="RhoGAP_dom"/>
</dbReference>
<feature type="compositionally biased region" description="Basic and acidic residues" evidence="12">
    <location>
        <begin position="1065"/>
        <end position="1091"/>
    </location>
</feature>
<feature type="binding site" evidence="11">
    <location>
        <begin position="216"/>
        <end position="223"/>
    </location>
    <ligand>
        <name>ATP</name>
        <dbReference type="ChEBI" id="CHEBI:30616"/>
    </ligand>
</feature>
<evidence type="ECO:0000256" key="6">
    <source>
        <dbReference type="ARBA" id="ARBA00022833"/>
    </source>
</evidence>
<dbReference type="OrthoDB" id="10055605at2759"/>
<dbReference type="GO" id="GO:0046872">
    <property type="term" value="F:metal ion binding"/>
    <property type="evidence" value="ECO:0007669"/>
    <property type="project" value="UniProtKB-KW"/>
</dbReference>
<keyword evidence="7 11" id="KW-0067">ATP-binding</keyword>
<dbReference type="Pfam" id="PF00063">
    <property type="entry name" value="Myosin_head"/>
    <property type="match status" value="2"/>
</dbReference>
<dbReference type="GO" id="GO:0035556">
    <property type="term" value="P:intracellular signal transduction"/>
    <property type="evidence" value="ECO:0007669"/>
    <property type="project" value="InterPro"/>
</dbReference>
<keyword evidence="10 11" id="KW-0505">Motor protein</keyword>
<evidence type="ECO:0000259" key="16">
    <source>
        <dbReference type="PROSITE" id="PS51456"/>
    </source>
</evidence>
<comment type="similarity">
    <text evidence="2 11">Belongs to the TRAFAC class myosin-kinesin ATPase superfamily. Myosin family.</text>
</comment>
<organism evidence="17 18">
    <name type="scientific">Betta splendens</name>
    <name type="common">Siamese fighting fish</name>
    <dbReference type="NCBI Taxonomy" id="158456"/>
    <lineage>
        <taxon>Eukaryota</taxon>
        <taxon>Metazoa</taxon>
        <taxon>Chordata</taxon>
        <taxon>Craniata</taxon>
        <taxon>Vertebrata</taxon>
        <taxon>Euteleostomi</taxon>
        <taxon>Actinopterygii</taxon>
        <taxon>Neopterygii</taxon>
        <taxon>Teleostei</taxon>
        <taxon>Neoteleostei</taxon>
        <taxon>Acanthomorphata</taxon>
        <taxon>Anabantaria</taxon>
        <taxon>Anabantiformes</taxon>
        <taxon>Anabantoidei</taxon>
        <taxon>Osphronemidae</taxon>
        <taxon>Betta</taxon>
    </lineage>
</organism>
<dbReference type="GO" id="GO:0005096">
    <property type="term" value="F:GTPase activator activity"/>
    <property type="evidence" value="ECO:0007669"/>
    <property type="project" value="InterPro"/>
</dbReference>
<feature type="region of interest" description="Actin-binding" evidence="11">
    <location>
        <begin position="793"/>
        <end position="815"/>
    </location>
</feature>
<evidence type="ECO:0000256" key="10">
    <source>
        <dbReference type="ARBA" id="ARBA00023175"/>
    </source>
</evidence>
<dbReference type="PROSITE" id="PS51456">
    <property type="entry name" value="MYOSIN_MOTOR"/>
    <property type="match status" value="1"/>
</dbReference>
<reference evidence="18 19" key="1">
    <citation type="submission" date="2025-04" db="UniProtKB">
        <authorList>
            <consortium name="RefSeq"/>
        </authorList>
    </citation>
    <scope>IDENTIFICATION</scope>
</reference>
<feature type="region of interest" description="Disordered" evidence="12">
    <location>
        <begin position="973"/>
        <end position="1091"/>
    </location>
</feature>
<feature type="domain" description="Myosin motor" evidence="16">
    <location>
        <begin position="122"/>
        <end position="911"/>
    </location>
</feature>
<dbReference type="InterPro" id="IPR027417">
    <property type="entry name" value="P-loop_NTPase"/>
</dbReference>
<evidence type="ECO:0000256" key="5">
    <source>
        <dbReference type="ARBA" id="ARBA00022741"/>
    </source>
</evidence>
<dbReference type="PROSITE" id="PS50081">
    <property type="entry name" value="ZF_DAG_PE_2"/>
    <property type="match status" value="1"/>
</dbReference>
<evidence type="ECO:0000313" key="18">
    <source>
        <dbReference type="RefSeq" id="XP_040924057.1"/>
    </source>
</evidence>
<evidence type="ECO:0000256" key="9">
    <source>
        <dbReference type="ARBA" id="ARBA00023123"/>
    </source>
</evidence>
<evidence type="ECO:0000313" key="20">
    <source>
        <dbReference type="RefSeq" id="XP_055359698.1"/>
    </source>
</evidence>
<dbReference type="PROSITE" id="PS50200">
    <property type="entry name" value="RA"/>
    <property type="match status" value="1"/>
</dbReference>
<evidence type="ECO:0000256" key="4">
    <source>
        <dbReference type="ARBA" id="ARBA00022723"/>
    </source>
</evidence>
<dbReference type="SUPFAM" id="SSF57889">
    <property type="entry name" value="Cysteine-rich domain"/>
    <property type="match status" value="1"/>
</dbReference>
<sequence length="1866" mass="213174">MSSTSGARDPEQDGPACVVQIYSRLLQDASASCLLQIGAADSTRTVIGNAVSAMGLEPGRAYSLLEVRRSGRDARPLEARDRPLQRVLLWPAELQRWHPPSRGHYFVLHEQQVSSGDEGARERDDDLCDLAAVTEENVLQVLHRRFDRLKIYTYTRNILLAVNPYKFLPDYYNPKYVKMYENQPLGKLSPHVFAVAEAAYRAMLSRQADQCIVMSGESGSGKTESSGFLIHCLTALSQKTCSSGLERTVLGAGLVLEAFGNARTAENNNSSRFGRFVQLNFLESGVIRGAVIEKYLLEKCRLVSKNKNERNFHVFYYLLAGASIDEQEDFHLLRPQDYLYLKQKDLCFDDEDKLGHDYKRLHQAMEMVGFLPSTKKHIFSILSSILLLGNVTYTASEHSQDLEVGPADVLSTLCDLLKVKQENLVKALTKRTTVTTKATVVSPYTLQQAFKIRDSMAKSLYGALFDWIVLHINHTLLNRRDMEESVSCLSIGVLDLFGFENLQTNSLEQLCINYANEKLQHYVTQIIFKLDQEEYASEGITWQNINYTDNSGCIELISGKPTGLFDLLERSVCQTTDETLLDKLTQHHQDNKCFVLSPIRRLTFGIQHFAGRVYYDIKDFREKNTEHMRPEVVSLLRSSDRAFLRHLIASNPIMLFRWGILRATIRIVSVFKMMGRQRAQSLVVRRKSLKSLSETRHRSSAVDRLSSVNLDFSFDNADENPLEVFEDIFATFEMRKKNRGSRKKQVIPKNLMNVRSLQHVVSLTAHDRTSKSTFHPHLRTKPLTMSARFQASVQMLMETIEKAEPFLIFCVRSNSKKEELQFDEDLVLHQIRYMGIVQMVEVQKSGYSAKYTFKEFAEKFRMLLPKGCPATQESITYLLEGMELDKSTYQIGKSKVFLKEKERQLLQDTLNREVMRHIITLQRWIRSVLLRIHYLQSRDARRIMERNWREFYLFENRAATVIQTAWRSSQKRLKEHREQEEAAKLGQDSSSTKTLPKQNKVEQSPNRTQQPDPDDGQSVQPQRDGQEGRAPLALLNRPFSVPEDTTLASDNRSSSLTKSSSLQRSSKDPGDMKEKRERWKERYSEDQRGESVPELFRGRYSAKDISLKMKSFSVDDMSHVHSSGSDISSSTSEVTVRPSNHPKRKRHLANTRSHLMFNWRLSEEDEWWNFPLPPDSPLEPNQKISASLAADLDLESRVKIQIEPDGMGFCIPSRSSSEDLGQHESSHSPLTTPERIWFIGRFLKKRAAKHQTPNNESSDKTVTLPRYNTHPYYAPNQNPKASRNPTIRISRATRAVDINASLDRVITDPKELRILDEFLGNQVNELQTRMKKLSPTENIFFQATKDFRETIKGMYSLEKPQIGYKDLMKGYHTTVCTLAGAQQEAEVPMVVNLFQSVLDGFIRGELKRMESEPSKATKTKRKGSKCLDLLDHPFSTYQVNVVQTCDICTSHIRGMEKACICSACDLVCHKKCLNRIETHCSKRAKQNGSLSGSLYFGVQVSALISDTNPVPKVMEMLLFHVELNGLYTEGIYRKSGSACRAKELQHVLDTDPEHVCLENYPIHTITGLVKRWLRELPDPLMTFSRYGDFLHAVELPEKAERIKAIYQKIDELPPANYATLERLIFHLVRVAKEEEHNKMSPEALAIVFAPCILRTPDSDDPFLCMKDVPRTTLCVETLICEQLRRYTEKMKNINELEFAEALAVNQLKLRRQNTVVERPPGLHVPEPDADEMEKTLIERIKSIKQEKVDLVIGLPDLEQDNFDNFDSDILMSSLNSDSLEDILRSMGWEGKAAMQPTTKEPERQDNATGTMPAVRSVRAQTDVHITPDVAQSRNRQGLSSQTNQGTRESFSGRLDPDIPYIDEDEV</sequence>
<dbReference type="CTD" id="4650"/>
<dbReference type="PRINTS" id="PR00193">
    <property type="entry name" value="MYOSINHEAVY"/>
</dbReference>
<evidence type="ECO:0000256" key="11">
    <source>
        <dbReference type="PROSITE-ProRule" id="PRU00782"/>
    </source>
</evidence>
<dbReference type="InterPro" id="IPR046987">
    <property type="entry name" value="Myo9"/>
</dbReference>
<dbReference type="RefSeq" id="XP_055359698.1">
    <property type="nucleotide sequence ID" value="XM_055503723.1"/>
</dbReference>
<evidence type="ECO:0000256" key="8">
    <source>
        <dbReference type="ARBA" id="ARBA00023054"/>
    </source>
</evidence>
<feature type="compositionally biased region" description="Low complexity" evidence="12">
    <location>
        <begin position="1049"/>
        <end position="1064"/>
    </location>
</feature>
<feature type="domain" description="Ras-associating" evidence="14">
    <location>
        <begin position="15"/>
        <end position="112"/>
    </location>
</feature>
<evidence type="ECO:0000259" key="14">
    <source>
        <dbReference type="PROSITE" id="PS50200"/>
    </source>
</evidence>
<dbReference type="SMART" id="SM00109">
    <property type="entry name" value="C1"/>
    <property type="match status" value="1"/>
</dbReference>
<evidence type="ECO:0000256" key="3">
    <source>
        <dbReference type="ARBA" id="ARBA00022490"/>
    </source>
</evidence>
<dbReference type="Gene3D" id="1.20.58.530">
    <property type="match status" value="2"/>
</dbReference>
<dbReference type="Gene3D" id="1.20.5.4820">
    <property type="match status" value="1"/>
</dbReference>
<evidence type="ECO:0000313" key="17">
    <source>
        <dbReference type="Proteomes" id="UP000515150"/>
    </source>
</evidence>
<dbReference type="PANTHER" id="PTHR46184">
    <property type="entry name" value="UNCONVENTIONAL MYOSIN-IXB-LIKE PROTEIN"/>
    <property type="match status" value="1"/>
</dbReference>
<dbReference type="GO" id="GO:0005524">
    <property type="term" value="F:ATP binding"/>
    <property type="evidence" value="ECO:0007669"/>
    <property type="project" value="UniProtKB-UniRule"/>
</dbReference>
<dbReference type="InterPro" id="IPR000159">
    <property type="entry name" value="RA_dom"/>
</dbReference>
<dbReference type="GeneID" id="114844672"/>